<evidence type="ECO:0000259" key="2">
    <source>
        <dbReference type="Pfam" id="PF00085"/>
    </source>
</evidence>
<organism evidence="3">
    <name type="scientific">Rhizopus microsporus var. microsporus</name>
    <dbReference type="NCBI Taxonomy" id="86635"/>
    <lineage>
        <taxon>Eukaryota</taxon>
        <taxon>Fungi</taxon>
        <taxon>Fungi incertae sedis</taxon>
        <taxon>Mucoromycota</taxon>
        <taxon>Mucoromycotina</taxon>
        <taxon>Mucoromycetes</taxon>
        <taxon>Mucorales</taxon>
        <taxon>Mucorineae</taxon>
        <taxon>Rhizopodaceae</taxon>
        <taxon>Rhizopus</taxon>
    </lineage>
</organism>
<feature type="domain" description="Thioredoxin" evidence="2">
    <location>
        <begin position="11"/>
        <end position="99"/>
    </location>
</feature>
<dbReference type="InterPro" id="IPR036249">
    <property type="entry name" value="Thioredoxin-like_sf"/>
</dbReference>
<protein>
    <submittedName>
        <fullName evidence="3">Thioredoxin-like protein</fullName>
    </submittedName>
</protein>
<sequence length="106" mass="12147">MDRFLEPKSISEFKDLIGQDKLAFVQFTAKMCHPSDMIKGYLDQLIEKHPNVVFVKVYVDQHTDIASEYNVTTTPNFMFFKKGQKLDEIAGIEHNQISATFASLTD</sequence>
<dbReference type="Pfam" id="PF00085">
    <property type="entry name" value="Thioredoxin"/>
    <property type="match status" value="1"/>
</dbReference>
<dbReference type="CDD" id="cd02947">
    <property type="entry name" value="TRX_family"/>
    <property type="match status" value="1"/>
</dbReference>
<reference evidence="3" key="1">
    <citation type="journal article" date="2016" name="Proc. Natl. Acad. Sci. U.S.A.">
        <title>Lipid metabolic changes in an early divergent fungus govern the establishment of a mutualistic symbiosis with endobacteria.</title>
        <authorList>
            <person name="Lastovetsky O.A."/>
            <person name="Gaspar M.L."/>
            <person name="Mondo S.J."/>
            <person name="LaButti K.M."/>
            <person name="Sandor L."/>
            <person name="Grigoriev I.V."/>
            <person name="Henry S.A."/>
            <person name="Pawlowska T.E."/>
        </authorList>
    </citation>
    <scope>NUCLEOTIDE SEQUENCE [LARGE SCALE GENOMIC DNA]</scope>
    <source>
        <strain evidence="3">ATCC 52814</strain>
    </source>
</reference>
<dbReference type="Proteomes" id="UP000242414">
    <property type="component" value="Unassembled WGS sequence"/>
</dbReference>
<dbReference type="InterPro" id="IPR013766">
    <property type="entry name" value="Thioredoxin_domain"/>
</dbReference>
<accession>A0A1X0QTG5</accession>
<dbReference type="EMBL" id="KV922020">
    <property type="protein sequence ID" value="ORE03045.1"/>
    <property type="molecule type" value="Genomic_DNA"/>
</dbReference>
<dbReference type="Gene3D" id="3.40.30.10">
    <property type="entry name" value="Glutaredoxin"/>
    <property type="match status" value="1"/>
</dbReference>
<dbReference type="VEuPathDB" id="FungiDB:BCV72DRAFT_233615"/>
<evidence type="ECO:0000256" key="1">
    <source>
        <dbReference type="ARBA" id="ARBA00023157"/>
    </source>
</evidence>
<dbReference type="SUPFAM" id="SSF52833">
    <property type="entry name" value="Thioredoxin-like"/>
    <property type="match status" value="1"/>
</dbReference>
<keyword evidence="1" id="KW-1015">Disulfide bond</keyword>
<dbReference type="OrthoDB" id="2121326at2759"/>
<evidence type="ECO:0000313" key="3">
    <source>
        <dbReference type="EMBL" id="ORE03045.1"/>
    </source>
</evidence>
<proteinExistence type="predicted"/>
<gene>
    <name evidence="3" type="ORF">BCV72DRAFT_233615</name>
</gene>
<dbReference type="AlphaFoldDB" id="A0A1X0QTG5"/>
<name>A0A1X0QTG5_RHIZD</name>
<dbReference type="PANTHER" id="PTHR46115">
    <property type="entry name" value="THIOREDOXIN-LIKE PROTEIN 1"/>
    <property type="match status" value="1"/>
</dbReference>